<comment type="caution">
    <text evidence="1">The sequence shown here is derived from an EMBL/GenBank/DDBJ whole genome shotgun (WGS) entry which is preliminary data.</text>
</comment>
<gene>
    <name evidence="1" type="ORF">FRZ32_03800</name>
</gene>
<dbReference type="OrthoDB" id="9763405at2"/>
<evidence type="ECO:0000313" key="1">
    <source>
        <dbReference type="EMBL" id="TXC62865.1"/>
    </source>
</evidence>
<name>A0A5C6TSI8_9SPHN</name>
<evidence type="ECO:0000313" key="2">
    <source>
        <dbReference type="Proteomes" id="UP000321249"/>
    </source>
</evidence>
<dbReference type="Pfam" id="PF05960">
    <property type="entry name" value="DUF885"/>
    <property type="match status" value="1"/>
</dbReference>
<sequence length="607" mass="66425">MLDRRAFLASSSAAIAVAAVGGFAPLVAHDGAETRDAALDRLLTGWFNEDIRENPTYATALGLDTGALAPLRGQLGDSSQARADSDRAKAVRRHRELRQFGREGLSGAGQINYDIAEFRGAAAEMGAAFHFGGGGRPSPYVVSQLGGAYYQVPDFLDTQHPIHDAQDCDHYLSRLEDFARNLDQETERVRHDAGLGVTPPDFILDKTIGNLRQLRGQPAGETTLVRSIARRAAAANVQGDYEARAAALVSGPIAQALDRQIAALQALRPNATHEAGCGRLPDPEAYYAWGIRANTTTEMTGEEIHQMGLQQVAEIQGELDPLLRARGMTQGTVGARMNALAQEADNLYPNTDEGRAALLASLNDILADIRPRLPRAFNHIPRANLEIHRVPPAIQDGAPGGYYQGGPLDGSRPGIYYINLKDTHEWPKMGLKTLTYHEGIPGHHFQISLSREQGALPLYRRAGGFSAYAEGWGLYAEHLAGELGVYDDDPLGRIGYLQSYLFRATRLVVDSGLHHKGWSREQAIRYMIDNAAEPEGFAVREIERYCVWPGQACSYKVGQTVIMDLRNEAQQRMGQRFDLKAFHDIVLLNGALPLTVLQQHVRAWSSA</sequence>
<organism evidence="1 2">
    <name type="scientific">Allosphingosinicella ginsenosidimutans</name>
    <dbReference type="NCBI Taxonomy" id="1176539"/>
    <lineage>
        <taxon>Bacteria</taxon>
        <taxon>Pseudomonadati</taxon>
        <taxon>Pseudomonadota</taxon>
        <taxon>Alphaproteobacteria</taxon>
        <taxon>Sphingomonadales</taxon>
        <taxon>Sphingomonadaceae</taxon>
        <taxon>Allosphingosinicella</taxon>
    </lineage>
</organism>
<reference evidence="1 2" key="1">
    <citation type="journal article" date="2015" name="J. Microbiol.">
        <title>Sphingosinicella ginsenosidimutans sp. nov., with ginsenoside converting activity.</title>
        <authorList>
            <person name="Kim J.K."/>
            <person name="Kang M.S."/>
            <person name="Park S.C."/>
            <person name="Kim K.M."/>
            <person name="Choi K."/>
            <person name="Yoon M.H."/>
            <person name="Im W.T."/>
        </authorList>
    </citation>
    <scope>NUCLEOTIDE SEQUENCE [LARGE SCALE GENOMIC DNA]</scope>
    <source>
        <strain evidence="1 2">BS-11</strain>
    </source>
</reference>
<dbReference type="Proteomes" id="UP000321249">
    <property type="component" value="Unassembled WGS sequence"/>
</dbReference>
<dbReference type="EMBL" id="VOQQ01000001">
    <property type="protein sequence ID" value="TXC62865.1"/>
    <property type="molecule type" value="Genomic_DNA"/>
</dbReference>
<dbReference type="InterPro" id="IPR006311">
    <property type="entry name" value="TAT_signal"/>
</dbReference>
<dbReference type="InterPro" id="IPR010281">
    <property type="entry name" value="DUF885"/>
</dbReference>
<dbReference type="AlphaFoldDB" id="A0A5C6TSI8"/>
<dbReference type="PANTHER" id="PTHR33361">
    <property type="entry name" value="GLR0591 PROTEIN"/>
    <property type="match status" value="1"/>
</dbReference>
<keyword evidence="2" id="KW-1185">Reference proteome</keyword>
<accession>A0A5C6TSI8</accession>
<protein>
    <submittedName>
        <fullName evidence="1">DUF885 family protein</fullName>
    </submittedName>
</protein>
<proteinExistence type="predicted"/>
<dbReference type="PROSITE" id="PS51318">
    <property type="entry name" value="TAT"/>
    <property type="match status" value="1"/>
</dbReference>
<dbReference type="RefSeq" id="WP_147042252.1">
    <property type="nucleotide sequence ID" value="NZ_BAABIR010000002.1"/>
</dbReference>
<dbReference type="PANTHER" id="PTHR33361:SF2">
    <property type="entry name" value="DUF885 DOMAIN-CONTAINING PROTEIN"/>
    <property type="match status" value="1"/>
</dbReference>